<dbReference type="AlphaFoldDB" id="A0A2Z6PFN2"/>
<name>A0A2Z6PFN2_TRISU</name>
<dbReference type="OrthoDB" id="118550at2759"/>
<accession>A0A2Z6PFN2</accession>
<feature type="region of interest" description="Disordered" evidence="1">
    <location>
        <begin position="54"/>
        <end position="109"/>
    </location>
</feature>
<evidence type="ECO:0000313" key="3">
    <source>
        <dbReference type="Proteomes" id="UP000242715"/>
    </source>
</evidence>
<dbReference type="EMBL" id="DF974455">
    <property type="protein sequence ID" value="GAU48652.1"/>
    <property type="molecule type" value="Genomic_DNA"/>
</dbReference>
<evidence type="ECO:0000313" key="2">
    <source>
        <dbReference type="EMBL" id="GAU48652.1"/>
    </source>
</evidence>
<dbReference type="Proteomes" id="UP000242715">
    <property type="component" value="Unassembled WGS sequence"/>
</dbReference>
<reference evidence="3" key="1">
    <citation type="journal article" date="2017" name="Front. Plant Sci.">
        <title>Climate Clever Clovers: New Paradigm to Reduce the Environmental Footprint of Ruminants by Breeding Low Methanogenic Forages Utilizing Haplotype Variation.</title>
        <authorList>
            <person name="Kaur P."/>
            <person name="Appels R."/>
            <person name="Bayer P.E."/>
            <person name="Keeble-Gagnere G."/>
            <person name="Wang J."/>
            <person name="Hirakawa H."/>
            <person name="Shirasawa K."/>
            <person name="Vercoe P."/>
            <person name="Stefanova K."/>
            <person name="Durmic Z."/>
            <person name="Nichols P."/>
            <person name="Revell C."/>
            <person name="Isobe S.N."/>
            <person name="Edwards D."/>
            <person name="Erskine W."/>
        </authorList>
    </citation>
    <scope>NUCLEOTIDE SEQUENCE [LARGE SCALE GENOMIC DNA]</scope>
    <source>
        <strain evidence="3">cv. Daliak</strain>
    </source>
</reference>
<organism evidence="2 3">
    <name type="scientific">Trifolium subterraneum</name>
    <name type="common">Subterranean clover</name>
    <dbReference type="NCBI Taxonomy" id="3900"/>
    <lineage>
        <taxon>Eukaryota</taxon>
        <taxon>Viridiplantae</taxon>
        <taxon>Streptophyta</taxon>
        <taxon>Embryophyta</taxon>
        <taxon>Tracheophyta</taxon>
        <taxon>Spermatophyta</taxon>
        <taxon>Magnoliopsida</taxon>
        <taxon>eudicotyledons</taxon>
        <taxon>Gunneridae</taxon>
        <taxon>Pentapetalae</taxon>
        <taxon>rosids</taxon>
        <taxon>fabids</taxon>
        <taxon>Fabales</taxon>
        <taxon>Fabaceae</taxon>
        <taxon>Papilionoideae</taxon>
        <taxon>50 kb inversion clade</taxon>
        <taxon>NPAAA clade</taxon>
        <taxon>Hologalegina</taxon>
        <taxon>IRL clade</taxon>
        <taxon>Trifolieae</taxon>
        <taxon>Trifolium</taxon>
    </lineage>
</organism>
<sequence length="237" mass="25922">MLPEPSFIQLKYTIVPHKKEKGFTISSLPFCKSGFSMVESDYVPLPDYNEIGAVKKGTETSRTVQEQRKKDDISAPQGPITGQASGSAASSSGQSAEQAPPSPPAGIYAAPRIEHSIGGPLVSAVGTPVNLTPAGHMAYELGPDSETVMPGEPINLGPMTYPMQYTYAQPHYVDLIDDVNHIESGYVPLPDYNERRAVKKGTETSRTVQERRKGVIMFYDEYGSLKWRILVSPIYNQ</sequence>
<proteinExistence type="predicted"/>
<keyword evidence="3" id="KW-1185">Reference proteome</keyword>
<feature type="compositionally biased region" description="Low complexity" evidence="1">
    <location>
        <begin position="82"/>
        <end position="99"/>
    </location>
</feature>
<protein>
    <submittedName>
        <fullName evidence="2">Uncharacterized protein</fullName>
    </submittedName>
</protein>
<evidence type="ECO:0000256" key="1">
    <source>
        <dbReference type="SAM" id="MobiDB-lite"/>
    </source>
</evidence>
<gene>
    <name evidence="2" type="ORF">TSUD_189070</name>
</gene>